<accession>A0A934HX23</accession>
<dbReference type="Pfam" id="PF00202">
    <property type="entry name" value="Aminotran_3"/>
    <property type="match status" value="1"/>
</dbReference>
<evidence type="ECO:0000256" key="5">
    <source>
        <dbReference type="RuleBase" id="RU003560"/>
    </source>
</evidence>
<dbReference type="Gene3D" id="3.40.640.10">
    <property type="entry name" value="Type I PLP-dependent aspartate aminotransferase-like (Major domain)"/>
    <property type="match status" value="1"/>
</dbReference>
<comment type="similarity">
    <text evidence="5">Belongs to the class-III pyridoxal-phosphate-dependent aminotransferase family.</text>
</comment>
<keyword evidence="4 5" id="KW-0663">Pyridoxal phosphate</keyword>
<keyword evidence="7" id="KW-1185">Reference proteome</keyword>
<evidence type="ECO:0000313" key="6">
    <source>
        <dbReference type="EMBL" id="MBI6872348.1"/>
    </source>
</evidence>
<gene>
    <name evidence="6" type="ORF">I6U51_06455</name>
</gene>
<dbReference type="PROSITE" id="PS00600">
    <property type="entry name" value="AA_TRANSFER_CLASS_3"/>
    <property type="match status" value="1"/>
</dbReference>
<dbReference type="GO" id="GO:0008483">
    <property type="term" value="F:transaminase activity"/>
    <property type="evidence" value="ECO:0007669"/>
    <property type="project" value="UniProtKB-KW"/>
</dbReference>
<keyword evidence="2 6" id="KW-0032">Aminotransferase</keyword>
<evidence type="ECO:0000256" key="1">
    <source>
        <dbReference type="ARBA" id="ARBA00001933"/>
    </source>
</evidence>
<evidence type="ECO:0000256" key="3">
    <source>
        <dbReference type="ARBA" id="ARBA00022679"/>
    </source>
</evidence>
<dbReference type="RefSeq" id="WP_211141855.1">
    <property type="nucleotide sequence ID" value="NZ_JAEEGB010000006.1"/>
</dbReference>
<dbReference type="PANTHER" id="PTHR11986">
    <property type="entry name" value="AMINOTRANSFERASE CLASS III"/>
    <property type="match status" value="1"/>
</dbReference>
<organism evidence="6 7">
    <name type="scientific">Clostridium aciditolerans</name>
    <dbReference type="NCBI Taxonomy" id="339861"/>
    <lineage>
        <taxon>Bacteria</taxon>
        <taxon>Bacillati</taxon>
        <taxon>Bacillota</taxon>
        <taxon>Clostridia</taxon>
        <taxon>Eubacteriales</taxon>
        <taxon>Clostridiaceae</taxon>
        <taxon>Clostridium</taxon>
    </lineage>
</organism>
<reference evidence="6" key="1">
    <citation type="submission" date="2020-12" db="EMBL/GenBank/DDBJ databases">
        <title>Clostridium thailandense sp. nov., a novel acetogenic bacterium isolated from peat land soil in Thailand.</title>
        <authorList>
            <person name="Chaikitkaew S."/>
            <person name="Birkeland N.K."/>
        </authorList>
    </citation>
    <scope>NUCLEOTIDE SEQUENCE</scope>
    <source>
        <strain evidence="6">DSM 17425</strain>
    </source>
</reference>
<evidence type="ECO:0000256" key="2">
    <source>
        <dbReference type="ARBA" id="ARBA00022576"/>
    </source>
</evidence>
<name>A0A934HX23_9CLOT</name>
<dbReference type="InterPro" id="IPR050103">
    <property type="entry name" value="Class-III_PLP-dep_AT"/>
</dbReference>
<dbReference type="Gene3D" id="3.90.1150.10">
    <property type="entry name" value="Aspartate Aminotransferase, domain 1"/>
    <property type="match status" value="1"/>
</dbReference>
<dbReference type="InterPro" id="IPR015424">
    <property type="entry name" value="PyrdxlP-dep_Trfase"/>
</dbReference>
<dbReference type="Proteomes" id="UP000622687">
    <property type="component" value="Unassembled WGS sequence"/>
</dbReference>
<sequence length="397" mass="44323">MVKSKLDHILHCHPIIRTDIVKGENTNLYSKDGKKIIDFEAGIWCTALGHSNQRIKAVIMEQLDKIIHVHYKLTNDIAETSAVNLLEQFHFKDGKAVFLSSGSEAVELGITISKLISKGSKILTFSNSYLSAYSNTAIPRDSNLWVELDFLQCNNCPNEECTSKCSVLGNLVFSDISTFVLEPGSSSGRVLFPPYKLVKFLAKTVKDYGGLIVVDEVTTGFGRTGKWFGYNHYDLEPDIIALGKSLGNGYPISAVLMSKETANEVEMKNFHYAQSHQNDPLGCVIANEVINIIKEDNMIAYSANIGEFFINQLKDIQNSSSIIKEVRGRGLMLAMELNIKNITEIVCEKMLERGYFIGTTAAYNVLRFYPALTISKNDILSMCEALKDVLKQLEYNK</sequence>
<dbReference type="InterPro" id="IPR015421">
    <property type="entry name" value="PyrdxlP-dep_Trfase_major"/>
</dbReference>
<dbReference type="GO" id="GO:0042802">
    <property type="term" value="F:identical protein binding"/>
    <property type="evidence" value="ECO:0007669"/>
    <property type="project" value="TreeGrafter"/>
</dbReference>
<keyword evidence="3" id="KW-0808">Transferase</keyword>
<evidence type="ECO:0000256" key="4">
    <source>
        <dbReference type="ARBA" id="ARBA00022898"/>
    </source>
</evidence>
<dbReference type="InterPro" id="IPR005814">
    <property type="entry name" value="Aminotrans_3"/>
</dbReference>
<dbReference type="AlphaFoldDB" id="A0A934HX23"/>
<protein>
    <submittedName>
        <fullName evidence="6">Aspartate aminotransferase family protein</fullName>
    </submittedName>
</protein>
<comment type="cofactor">
    <cofactor evidence="1">
        <name>pyridoxal 5'-phosphate</name>
        <dbReference type="ChEBI" id="CHEBI:597326"/>
    </cofactor>
</comment>
<dbReference type="PANTHER" id="PTHR11986:SF79">
    <property type="entry name" value="ACETYLORNITHINE AMINOTRANSFERASE, MITOCHONDRIAL"/>
    <property type="match status" value="1"/>
</dbReference>
<dbReference type="CDD" id="cd00610">
    <property type="entry name" value="OAT_like"/>
    <property type="match status" value="1"/>
</dbReference>
<dbReference type="GO" id="GO:0030170">
    <property type="term" value="F:pyridoxal phosphate binding"/>
    <property type="evidence" value="ECO:0007669"/>
    <property type="project" value="InterPro"/>
</dbReference>
<dbReference type="EMBL" id="JAEEGB010000006">
    <property type="protein sequence ID" value="MBI6872348.1"/>
    <property type="molecule type" value="Genomic_DNA"/>
</dbReference>
<proteinExistence type="inferred from homology"/>
<evidence type="ECO:0000313" key="7">
    <source>
        <dbReference type="Proteomes" id="UP000622687"/>
    </source>
</evidence>
<dbReference type="InterPro" id="IPR015422">
    <property type="entry name" value="PyrdxlP-dep_Trfase_small"/>
</dbReference>
<dbReference type="SUPFAM" id="SSF53383">
    <property type="entry name" value="PLP-dependent transferases"/>
    <property type="match status" value="1"/>
</dbReference>
<comment type="caution">
    <text evidence="6">The sequence shown here is derived from an EMBL/GenBank/DDBJ whole genome shotgun (WGS) entry which is preliminary data.</text>
</comment>
<dbReference type="InterPro" id="IPR049704">
    <property type="entry name" value="Aminotrans_3_PPA_site"/>
</dbReference>